<sequence>MRRIHSSPSLNHSTNYQFEVSWDERVPDAVKGSHLSPRPLFYRGRCSLNRTSKDASSAVYDHESRQRHSSGRSRRHPRDSSEYVQEDWCPYDCLEIEQNSSSIPDYISTQRVTGSGVLPKDLSISADDPDQFFRCLRCFIIRNTSTQSSRFNEQSSLASVCKHSRKILLVGKKNKKQKFSGVLWLNLQSVVAGR</sequence>
<name>A0ABD6EVL5_9BILA</name>
<dbReference type="EMBL" id="JBGFUD010005353">
    <property type="protein sequence ID" value="MFH4980295.1"/>
    <property type="molecule type" value="Genomic_DNA"/>
</dbReference>
<organism evidence="2 3">
    <name type="scientific">Gnathostoma spinigerum</name>
    <dbReference type="NCBI Taxonomy" id="75299"/>
    <lineage>
        <taxon>Eukaryota</taxon>
        <taxon>Metazoa</taxon>
        <taxon>Ecdysozoa</taxon>
        <taxon>Nematoda</taxon>
        <taxon>Chromadorea</taxon>
        <taxon>Rhabditida</taxon>
        <taxon>Spirurina</taxon>
        <taxon>Gnathostomatomorpha</taxon>
        <taxon>Gnathostomatoidea</taxon>
        <taxon>Gnathostomatidae</taxon>
        <taxon>Gnathostoma</taxon>
    </lineage>
</organism>
<proteinExistence type="predicted"/>
<evidence type="ECO:0000313" key="2">
    <source>
        <dbReference type="EMBL" id="MFH4980295.1"/>
    </source>
</evidence>
<feature type="compositionally biased region" description="Basic residues" evidence="1">
    <location>
        <begin position="67"/>
        <end position="77"/>
    </location>
</feature>
<gene>
    <name evidence="2" type="ORF">AB6A40_007004</name>
</gene>
<reference evidence="2 3" key="1">
    <citation type="submission" date="2024-08" db="EMBL/GenBank/DDBJ databases">
        <title>Gnathostoma spinigerum genome.</title>
        <authorList>
            <person name="Gonzalez-Bertolin B."/>
            <person name="Monzon S."/>
            <person name="Zaballos A."/>
            <person name="Jimenez P."/>
            <person name="Dekumyoy P."/>
            <person name="Varona S."/>
            <person name="Cuesta I."/>
            <person name="Sumanam S."/>
            <person name="Adisakwattana P."/>
            <person name="Gasser R.B."/>
            <person name="Hernandez-Gonzalez A."/>
            <person name="Young N.D."/>
            <person name="Perteguer M.J."/>
        </authorList>
    </citation>
    <scope>NUCLEOTIDE SEQUENCE [LARGE SCALE GENOMIC DNA]</scope>
    <source>
        <strain evidence="2">AL3</strain>
        <tissue evidence="2">Liver</tissue>
    </source>
</reference>
<feature type="region of interest" description="Disordered" evidence="1">
    <location>
        <begin position="53"/>
        <end position="79"/>
    </location>
</feature>
<protein>
    <submittedName>
        <fullName evidence="2">Uncharacterized protein</fullName>
    </submittedName>
</protein>
<evidence type="ECO:0000256" key="1">
    <source>
        <dbReference type="SAM" id="MobiDB-lite"/>
    </source>
</evidence>
<keyword evidence="3" id="KW-1185">Reference proteome</keyword>
<accession>A0ABD6EVL5</accession>
<dbReference type="AlphaFoldDB" id="A0ABD6EVL5"/>
<dbReference type="Proteomes" id="UP001608902">
    <property type="component" value="Unassembled WGS sequence"/>
</dbReference>
<comment type="caution">
    <text evidence="2">The sequence shown here is derived from an EMBL/GenBank/DDBJ whole genome shotgun (WGS) entry which is preliminary data.</text>
</comment>
<evidence type="ECO:0000313" key="3">
    <source>
        <dbReference type="Proteomes" id="UP001608902"/>
    </source>
</evidence>